<dbReference type="Pfam" id="PF12644">
    <property type="entry name" value="DUF3782"/>
    <property type="match status" value="1"/>
</dbReference>
<dbReference type="InterPro" id="IPR024271">
    <property type="entry name" value="DUF3782"/>
</dbReference>
<dbReference type="InterPro" id="IPR011335">
    <property type="entry name" value="Restrct_endonuc-II-like"/>
</dbReference>
<dbReference type="EMBL" id="DF820455">
    <property type="protein sequence ID" value="GAK48889.1"/>
    <property type="molecule type" value="Genomic_DNA"/>
</dbReference>
<dbReference type="InterPro" id="IPR012431">
    <property type="entry name" value="PDDEXK_10"/>
</dbReference>
<evidence type="ECO:0000256" key="1">
    <source>
        <dbReference type="SAM" id="MobiDB-lite"/>
    </source>
</evidence>
<dbReference type="Pfam" id="PF07788">
    <property type="entry name" value="PDDEXK_10"/>
    <property type="match status" value="1"/>
</dbReference>
<dbReference type="HOGENOM" id="CLU_064028_2_0_0"/>
<evidence type="ECO:0008006" key="4">
    <source>
        <dbReference type="Google" id="ProtNLM"/>
    </source>
</evidence>
<dbReference type="PANTHER" id="PTHR34314">
    <property type="entry name" value="CRENARCHAEAL PROTEIN, PUTATIVE-RELATED"/>
    <property type="match status" value="1"/>
</dbReference>
<organism evidence="2">
    <name type="scientific">Candidatus Moduliflexus flocculans</name>
    <dbReference type="NCBI Taxonomy" id="1499966"/>
    <lineage>
        <taxon>Bacteria</taxon>
        <taxon>Candidatus Moduliflexota</taxon>
        <taxon>Candidatus Moduliflexia</taxon>
        <taxon>Candidatus Moduliflexales</taxon>
        <taxon>Candidatus Moduliflexaceae</taxon>
    </lineage>
</organism>
<accession>A0A0S6VTP2</accession>
<protein>
    <recommendedName>
        <fullName evidence="4">DUF3782 domain-containing protein</fullName>
    </recommendedName>
</protein>
<gene>
    <name evidence="2" type="ORF">U14_00100</name>
</gene>
<dbReference type="AlphaFoldDB" id="A0A0S6VTP2"/>
<evidence type="ECO:0000313" key="3">
    <source>
        <dbReference type="Proteomes" id="UP000030700"/>
    </source>
</evidence>
<reference evidence="2" key="1">
    <citation type="journal article" date="2015" name="PeerJ">
        <title>First genomic representation of candidate bacterial phylum KSB3 points to enhanced environmental sensing as a trigger of wastewater bulking.</title>
        <authorList>
            <person name="Sekiguchi Y."/>
            <person name="Ohashi A."/>
            <person name="Parks D.H."/>
            <person name="Yamauchi T."/>
            <person name="Tyson G.W."/>
            <person name="Hugenholtz P."/>
        </authorList>
    </citation>
    <scope>NUCLEOTIDE SEQUENCE [LARGE SCALE GENOMIC DNA]</scope>
</reference>
<dbReference type="SUPFAM" id="SSF52980">
    <property type="entry name" value="Restriction endonuclease-like"/>
    <property type="match status" value="1"/>
</dbReference>
<sequence>MLSTEIKQLIKRELPAMFREDREIQDFILNLTRNQYADKRETESRFDRVLDELRRDREEQHRKWEAHERASQKRWKAHEQERKKEWEAHQQEHKKEREEQDRKWEEHQKTIEHVLSTLDAFAKKYQSDIGAIGSRWGFQSEEAFRTALKGILEQSFGVEVLNVNDFDESGEVFGRPDQVELDVIIKNGLLIVCELKSSMSRSDVYTFDRKVKFYERRHQRTATRRLIITPMMRDDARRTALELGIEVFSYAQDAAL</sequence>
<keyword evidence="3" id="KW-1185">Reference proteome</keyword>
<proteinExistence type="predicted"/>
<dbReference type="STRING" id="1499966.U14_00100"/>
<evidence type="ECO:0000313" key="2">
    <source>
        <dbReference type="EMBL" id="GAK48889.1"/>
    </source>
</evidence>
<dbReference type="Proteomes" id="UP000030700">
    <property type="component" value="Unassembled WGS sequence"/>
</dbReference>
<dbReference type="PANTHER" id="PTHR34314:SF6">
    <property type="entry name" value="DUF3782 DOMAIN-CONTAINING PROTEIN"/>
    <property type="match status" value="1"/>
</dbReference>
<feature type="region of interest" description="Disordered" evidence="1">
    <location>
        <begin position="60"/>
        <end position="104"/>
    </location>
</feature>
<name>A0A0S6VTP2_9BACT</name>